<protein>
    <recommendedName>
        <fullName evidence="4">ABC transporter permease</fullName>
    </recommendedName>
</protein>
<keyword evidence="1" id="KW-1133">Transmembrane helix</keyword>
<feature type="transmembrane region" description="Helical" evidence="1">
    <location>
        <begin position="144"/>
        <end position="168"/>
    </location>
</feature>
<keyword evidence="3" id="KW-1185">Reference proteome</keyword>
<dbReference type="Pfam" id="PF12679">
    <property type="entry name" value="ABC2_membrane_2"/>
    <property type="match status" value="1"/>
</dbReference>
<keyword evidence="1" id="KW-0812">Transmembrane</keyword>
<reference evidence="2 3" key="1">
    <citation type="journal article" date="2015" name="Genome Announc.">
        <title>Complete Genome Sequence of Spiroplasma litorale TN-1T (DSM 21781), a Bacterium Isolated from a Green-Eyed Horsefly (Tabanus nigrovittatus).</title>
        <authorList>
            <person name="Lo W.S."/>
            <person name="Lai Y.C."/>
            <person name="Lien Y.W."/>
            <person name="Wang T.H."/>
            <person name="Kuo C.H."/>
        </authorList>
    </citation>
    <scope>NUCLEOTIDE SEQUENCE [LARGE SCALE GENOMIC DNA]</scope>
    <source>
        <strain evidence="2 3">TN-1</strain>
    </source>
</reference>
<feature type="transmembrane region" description="Helical" evidence="1">
    <location>
        <begin position="103"/>
        <end position="132"/>
    </location>
</feature>
<feature type="transmembrane region" description="Helical" evidence="1">
    <location>
        <begin position="5"/>
        <end position="25"/>
    </location>
</feature>
<dbReference type="Proteomes" id="UP000067476">
    <property type="component" value="Chromosome"/>
</dbReference>
<name>A0A0K1W1C8_9MOLU</name>
<accession>A0A0K1W1C8</accession>
<feature type="transmembrane region" description="Helical" evidence="1">
    <location>
        <begin position="63"/>
        <end position="82"/>
    </location>
</feature>
<dbReference type="KEGG" id="sll:SLITO_v1c02400"/>
<evidence type="ECO:0008006" key="4">
    <source>
        <dbReference type="Google" id="ProtNLM"/>
    </source>
</evidence>
<dbReference type="STRING" id="216942.SLITO_v1c02400"/>
<dbReference type="EMBL" id="CP012357">
    <property type="protein sequence ID" value="AKX33897.1"/>
    <property type="molecule type" value="Genomic_DNA"/>
</dbReference>
<gene>
    <name evidence="2" type="ORF">SLITO_v1c02400</name>
</gene>
<dbReference type="RefSeq" id="WP_144416392.1">
    <property type="nucleotide sequence ID" value="NZ_CP012357.1"/>
</dbReference>
<dbReference type="AlphaFoldDB" id="A0A0K1W1C8"/>
<dbReference type="GO" id="GO:0140359">
    <property type="term" value="F:ABC-type transporter activity"/>
    <property type="evidence" value="ECO:0007669"/>
    <property type="project" value="InterPro"/>
</dbReference>
<evidence type="ECO:0000313" key="2">
    <source>
        <dbReference type="EMBL" id="AKX33897.1"/>
    </source>
</evidence>
<proteinExistence type="predicted"/>
<keyword evidence="1" id="KW-0472">Membrane</keyword>
<dbReference type="OrthoDB" id="9778547at2"/>
<feature type="transmembrane region" description="Helical" evidence="1">
    <location>
        <begin position="224"/>
        <end position="245"/>
    </location>
</feature>
<feature type="transmembrane region" description="Helical" evidence="1">
    <location>
        <begin position="175"/>
        <end position="194"/>
    </location>
</feature>
<dbReference type="PATRIC" id="fig|216942.3.peg.242"/>
<organism evidence="2 3">
    <name type="scientific">Spiroplasma litorale</name>
    <dbReference type="NCBI Taxonomy" id="216942"/>
    <lineage>
        <taxon>Bacteria</taxon>
        <taxon>Bacillati</taxon>
        <taxon>Mycoplasmatota</taxon>
        <taxon>Mollicutes</taxon>
        <taxon>Entomoplasmatales</taxon>
        <taxon>Spiroplasmataceae</taxon>
        <taxon>Spiroplasma</taxon>
    </lineage>
</organism>
<dbReference type="GO" id="GO:0005886">
    <property type="term" value="C:plasma membrane"/>
    <property type="evidence" value="ECO:0007669"/>
    <property type="project" value="UniProtKB-SubCell"/>
</dbReference>
<evidence type="ECO:0000313" key="3">
    <source>
        <dbReference type="Proteomes" id="UP000067476"/>
    </source>
</evidence>
<dbReference type="PANTHER" id="PTHR37305">
    <property type="entry name" value="INTEGRAL MEMBRANE PROTEIN-RELATED"/>
    <property type="match status" value="1"/>
</dbReference>
<evidence type="ECO:0000256" key="1">
    <source>
        <dbReference type="SAM" id="Phobius"/>
    </source>
</evidence>
<dbReference type="PANTHER" id="PTHR37305:SF1">
    <property type="entry name" value="MEMBRANE PROTEIN"/>
    <property type="match status" value="1"/>
</dbReference>
<sequence>MSTLWLFLTIIPILMLITFFITLKFNGSFNYDQNLSGLELIKEKLSMKIKFDRILNMMFFGNLGYLLPIVFIVVTSGSVISGELEKRTMSNIINTNLTRRSILITKLACLVSLILIAVFAEWIITIILIYGINAQEFFDILKLGIKFLGLFLMLLLFSSIGFISSCYFNRSVHTLSIIGVIVIISLVLSIVATTDKTLEWMKYLSINTLFDYSNIDPNKLSSFLGQYMIMLFLSIGLYVSSYFIFTKKDLSL</sequence>